<evidence type="ECO:0000256" key="2">
    <source>
        <dbReference type="ARBA" id="ARBA00023125"/>
    </source>
</evidence>
<dbReference type="InterPro" id="IPR036390">
    <property type="entry name" value="WH_DNA-bd_sf"/>
</dbReference>
<dbReference type="PROSITE" id="PS50949">
    <property type="entry name" value="HTH_GNTR"/>
    <property type="match status" value="1"/>
</dbReference>
<dbReference type="InterPro" id="IPR028082">
    <property type="entry name" value="Peripla_BP_I"/>
</dbReference>
<dbReference type="Pfam" id="PF13377">
    <property type="entry name" value="Peripla_BP_3"/>
    <property type="match status" value="1"/>
</dbReference>
<name>A0ABZ0IRB0_9BACT</name>
<dbReference type="InterPro" id="IPR036388">
    <property type="entry name" value="WH-like_DNA-bd_sf"/>
</dbReference>
<gene>
    <name evidence="5" type="ORF">RT717_00155</name>
</gene>
<reference evidence="5 6" key="1">
    <citation type="journal article" date="2023" name="Microbiol. Resour. Announc.">
        <title>Complete Genome Sequence of Imperialibacter roseus strain P4T.</title>
        <authorList>
            <person name="Tizabi D.R."/>
            <person name="Bachvaroff T."/>
            <person name="Hill R.T."/>
        </authorList>
    </citation>
    <scope>NUCLEOTIDE SEQUENCE [LARGE SCALE GENOMIC DNA]</scope>
    <source>
        <strain evidence="5 6">P4T</strain>
    </source>
</reference>
<keyword evidence="3" id="KW-0804">Transcription</keyword>
<dbReference type="InterPro" id="IPR000524">
    <property type="entry name" value="Tscrpt_reg_HTH_GntR"/>
</dbReference>
<dbReference type="Gene3D" id="3.40.50.2300">
    <property type="match status" value="2"/>
</dbReference>
<proteinExistence type="predicted"/>
<evidence type="ECO:0000256" key="3">
    <source>
        <dbReference type="ARBA" id="ARBA00023163"/>
    </source>
</evidence>
<dbReference type="PANTHER" id="PTHR38445">
    <property type="entry name" value="HTH-TYPE TRANSCRIPTIONAL REPRESSOR YTRA"/>
    <property type="match status" value="1"/>
</dbReference>
<dbReference type="Proteomes" id="UP001302349">
    <property type="component" value="Chromosome"/>
</dbReference>
<protein>
    <submittedName>
        <fullName evidence="5">GntR family transcriptional regulator</fullName>
    </submittedName>
</protein>
<organism evidence="5 6">
    <name type="scientific">Imperialibacter roseus</name>
    <dbReference type="NCBI Taxonomy" id="1324217"/>
    <lineage>
        <taxon>Bacteria</taxon>
        <taxon>Pseudomonadati</taxon>
        <taxon>Bacteroidota</taxon>
        <taxon>Cytophagia</taxon>
        <taxon>Cytophagales</taxon>
        <taxon>Flammeovirgaceae</taxon>
        <taxon>Imperialibacter</taxon>
    </lineage>
</organism>
<dbReference type="Pfam" id="PF00392">
    <property type="entry name" value="GntR"/>
    <property type="match status" value="1"/>
</dbReference>
<dbReference type="RefSeq" id="WP_317489721.1">
    <property type="nucleotide sequence ID" value="NZ_CP136051.1"/>
</dbReference>
<keyword evidence="1" id="KW-0805">Transcription regulation</keyword>
<evidence type="ECO:0000313" key="5">
    <source>
        <dbReference type="EMBL" id="WOK07032.1"/>
    </source>
</evidence>
<dbReference type="InterPro" id="IPR046335">
    <property type="entry name" value="LacI/GalR-like_sensor"/>
</dbReference>
<dbReference type="PANTHER" id="PTHR38445:SF10">
    <property type="entry name" value="GNTR-FAMILY TRANSCRIPTIONAL REGULATOR"/>
    <property type="match status" value="1"/>
</dbReference>
<dbReference type="CDD" id="cd07377">
    <property type="entry name" value="WHTH_GntR"/>
    <property type="match status" value="1"/>
</dbReference>
<dbReference type="SMART" id="SM00345">
    <property type="entry name" value="HTH_GNTR"/>
    <property type="match status" value="1"/>
</dbReference>
<dbReference type="EMBL" id="CP136051">
    <property type="protein sequence ID" value="WOK07032.1"/>
    <property type="molecule type" value="Genomic_DNA"/>
</dbReference>
<dbReference type="SUPFAM" id="SSF53822">
    <property type="entry name" value="Periplasmic binding protein-like I"/>
    <property type="match status" value="1"/>
</dbReference>
<evidence type="ECO:0000256" key="1">
    <source>
        <dbReference type="ARBA" id="ARBA00023015"/>
    </source>
</evidence>
<sequence length="343" mass="39330">MEELLLDIREKSSVPKYKQIVGSVISSIEAGKIKYGQKLPSINQVSYDYLLARDTVEKAYNELKELGVIAAVKGKGYYISNSAPKSQLKVLMLFNKLSTYKKEIYNSIAQELGEKAHIDFFVYHCDFELFEKILTEHLTGYSYFVIMPHFADLNVEKLNSLLSKIPREKIIILDNRIEGVNHFSGCVYQDFKMDIYNALSEAQEKLSRYKKLILVFPENETYPYTRDIVTGFRRFCGFSNLPHEIISEIGSEHVIERNTAYVVIEESDLVNLIKLQRANGMELAKDVGIISYNDTPLKEVLSDGISVITTDFRKMGQLAAKAMLENKPIEVKNDFRFIERKSV</sequence>
<evidence type="ECO:0000259" key="4">
    <source>
        <dbReference type="PROSITE" id="PS50949"/>
    </source>
</evidence>
<dbReference type="Gene3D" id="1.10.10.10">
    <property type="entry name" value="Winged helix-like DNA-binding domain superfamily/Winged helix DNA-binding domain"/>
    <property type="match status" value="1"/>
</dbReference>
<evidence type="ECO:0000313" key="6">
    <source>
        <dbReference type="Proteomes" id="UP001302349"/>
    </source>
</evidence>
<keyword evidence="2" id="KW-0238">DNA-binding</keyword>
<dbReference type="SUPFAM" id="SSF46785">
    <property type="entry name" value="Winged helix' DNA-binding domain"/>
    <property type="match status" value="1"/>
</dbReference>
<accession>A0ABZ0IRB0</accession>
<feature type="domain" description="HTH gntR-type" evidence="4">
    <location>
        <begin position="14"/>
        <end position="82"/>
    </location>
</feature>
<keyword evidence="6" id="KW-1185">Reference proteome</keyword>